<feature type="repeat" description="WD" evidence="3">
    <location>
        <begin position="676"/>
        <end position="717"/>
    </location>
</feature>
<evidence type="ECO:0000256" key="1">
    <source>
        <dbReference type="ARBA" id="ARBA00022574"/>
    </source>
</evidence>
<evidence type="ECO:0000256" key="5">
    <source>
        <dbReference type="SAM" id="Phobius"/>
    </source>
</evidence>
<dbReference type="CDD" id="cd00200">
    <property type="entry name" value="WD40"/>
    <property type="match status" value="1"/>
</dbReference>
<dbReference type="Pfam" id="PF13676">
    <property type="entry name" value="TIR_2"/>
    <property type="match status" value="1"/>
</dbReference>
<dbReference type="EMBL" id="CAADFJ010000029">
    <property type="protein sequence ID" value="VFJ99151.1"/>
    <property type="molecule type" value="Genomic_DNA"/>
</dbReference>
<dbReference type="SMART" id="SM00255">
    <property type="entry name" value="TIR"/>
    <property type="match status" value="1"/>
</dbReference>
<dbReference type="InterPro" id="IPR000157">
    <property type="entry name" value="TIR_dom"/>
</dbReference>
<dbReference type="Pfam" id="PF08308">
    <property type="entry name" value="PEGA"/>
    <property type="match status" value="1"/>
</dbReference>
<dbReference type="InterPro" id="IPR053299">
    <property type="entry name" value="ASTRA_WD_repeat"/>
</dbReference>
<accession>A0A450UFL8</accession>
<dbReference type="InterPro" id="IPR019775">
    <property type="entry name" value="WD40_repeat_CS"/>
</dbReference>
<evidence type="ECO:0000313" key="8">
    <source>
        <dbReference type="EMBL" id="VFJ93977.1"/>
    </source>
</evidence>
<dbReference type="InterPro" id="IPR035897">
    <property type="entry name" value="Toll_tir_struct_dom_sf"/>
</dbReference>
<feature type="region of interest" description="Disordered" evidence="4">
    <location>
        <begin position="1"/>
        <end position="26"/>
    </location>
</feature>
<dbReference type="PROSITE" id="PS50294">
    <property type="entry name" value="WD_REPEATS_REGION"/>
    <property type="match status" value="7"/>
</dbReference>
<dbReference type="EMBL" id="CAADFI010000053">
    <property type="protein sequence ID" value="VFJ93977.1"/>
    <property type="molecule type" value="Genomic_DNA"/>
</dbReference>
<dbReference type="InterPro" id="IPR013229">
    <property type="entry name" value="PEGA"/>
</dbReference>
<feature type="repeat" description="WD" evidence="3">
    <location>
        <begin position="548"/>
        <end position="591"/>
    </location>
</feature>
<dbReference type="GO" id="GO:0007165">
    <property type="term" value="P:signal transduction"/>
    <property type="evidence" value="ECO:0007669"/>
    <property type="project" value="InterPro"/>
</dbReference>
<dbReference type="InterPro" id="IPR001680">
    <property type="entry name" value="WD40_rpt"/>
</dbReference>
<dbReference type="InterPro" id="IPR036322">
    <property type="entry name" value="WD40_repeat_dom_sf"/>
</dbReference>
<dbReference type="PROSITE" id="PS50082">
    <property type="entry name" value="WD_REPEATS_2"/>
    <property type="match status" value="7"/>
</dbReference>
<dbReference type="SUPFAM" id="SSF52200">
    <property type="entry name" value="Toll/Interleukin receptor TIR domain"/>
    <property type="match status" value="1"/>
</dbReference>
<organism evidence="7">
    <name type="scientific">Candidatus Kentrum eta</name>
    <dbReference type="NCBI Taxonomy" id="2126337"/>
    <lineage>
        <taxon>Bacteria</taxon>
        <taxon>Pseudomonadati</taxon>
        <taxon>Pseudomonadota</taxon>
        <taxon>Gammaproteobacteria</taxon>
        <taxon>Candidatus Kentrum</taxon>
    </lineage>
</organism>
<feature type="compositionally biased region" description="Basic and acidic residues" evidence="4">
    <location>
        <begin position="1"/>
        <end position="23"/>
    </location>
</feature>
<evidence type="ECO:0000313" key="9">
    <source>
        <dbReference type="EMBL" id="VFJ99151.1"/>
    </source>
</evidence>
<evidence type="ECO:0000259" key="6">
    <source>
        <dbReference type="PROSITE" id="PS50104"/>
    </source>
</evidence>
<dbReference type="InterPro" id="IPR015943">
    <property type="entry name" value="WD40/YVTN_repeat-like_dom_sf"/>
</dbReference>
<dbReference type="SMART" id="SM00320">
    <property type="entry name" value="WD40"/>
    <property type="match status" value="7"/>
</dbReference>
<dbReference type="PROSITE" id="PS50104">
    <property type="entry name" value="TIR"/>
    <property type="match status" value="1"/>
</dbReference>
<dbReference type="Gene3D" id="3.40.50.10140">
    <property type="entry name" value="Toll/interleukin-1 receptor homology (TIR) domain"/>
    <property type="match status" value="1"/>
</dbReference>
<dbReference type="InterPro" id="IPR020472">
    <property type="entry name" value="WD40_PAC1"/>
</dbReference>
<proteinExistence type="predicted"/>
<gene>
    <name evidence="7" type="ORF">BECKH772A_GA0070896_1003024</name>
    <name evidence="8" type="ORF">BECKH772B_GA0070898_1005315</name>
    <name evidence="9" type="ORF">BECKH772C_GA0070978_100299</name>
</gene>
<feature type="repeat" description="WD" evidence="3">
    <location>
        <begin position="592"/>
        <end position="633"/>
    </location>
</feature>
<dbReference type="AlphaFoldDB" id="A0A450UFL8"/>
<feature type="repeat" description="WD" evidence="3">
    <location>
        <begin position="760"/>
        <end position="794"/>
    </location>
</feature>
<feature type="domain" description="TIR" evidence="6">
    <location>
        <begin position="27"/>
        <end position="180"/>
    </location>
</feature>
<evidence type="ECO:0000256" key="3">
    <source>
        <dbReference type="PROSITE-ProRule" id="PRU00221"/>
    </source>
</evidence>
<dbReference type="SUPFAM" id="SSF50978">
    <property type="entry name" value="WD40 repeat-like"/>
    <property type="match status" value="1"/>
</dbReference>
<keyword evidence="2" id="KW-0677">Repeat</keyword>
<dbReference type="PROSITE" id="PS00678">
    <property type="entry name" value="WD_REPEATS_1"/>
    <property type="match status" value="6"/>
</dbReference>
<dbReference type="Pfam" id="PF00400">
    <property type="entry name" value="WD40"/>
    <property type="match status" value="7"/>
</dbReference>
<evidence type="ECO:0000256" key="2">
    <source>
        <dbReference type="ARBA" id="ARBA00022737"/>
    </source>
</evidence>
<feature type="repeat" description="WD" evidence="3">
    <location>
        <begin position="634"/>
        <end position="675"/>
    </location>
</feature>
<dbReference type="EMBL" id="CAADFG010000030">
    <property type="protein sequence ID" value="VFJ91355.1"/>
    <property type="molecule type" value="Genomic_DNA"/>
</dbReference>
<keyword evidence="5" id="KW-0812">Transmembrane</keyword>
<feature type="repeat" description="WD" evidence="3">
    <location>
        <begin position="718"/>
        <end position="759"/>
    </location>
</feature>
<protein>
    <submittedName>
        <fullName evidence="7">WD domain-containing protein, G-beta repeat-containing protein</fullName>
    </submittedName>
</protein>
<name>A0A450UFL8_9GAMM</name>
<feature type="repeat" description="WD" evidence="3">
    <location>
        <begin position="516"/>
        <end position="547"/>
    </location>
</feature>
<dbReference type="PANTHER" id="PTHR44156">
    <property type="entry name" value="SUPERNUMERARY LIMBS, ISOFORM B-RELATED"/>
    <property type="match status" value="1"/>
</dbReference>
<keyword evidence="5" id="KW-1133">Transmembrane helix</keyword>
<reference evidence="7" key="1">
    <citation type="submission" date="2019-02" db="EMBL/GenBank/DDBJ databases">
        <authorList>
            <person name="Gruber-Vodicka R. H."/>
            <person name="Seah K. B. B."/>
        </authorList>
    </citation>
    <scope>NUCLEOTIDE SEQUENCE</scope>
    <source>
        <strain evidence="9">BECK_SA2B12</strain>
        <strain evidence="7">BECK_SA2B15</strain>
        <strain evidence="8">BECK_SA2B20</strain>
    </source>
</reference>
<dbReference type="Gene3D" id="2.130.10.10">
    <property type="entry name" value="YVTN repeat-like/Quinoprotein amine dehydrogenase"/>
    <property type="match status" value="4"/>
</dbReference>
<keyword evidence="5" id="KW-0472">Membrane</keyword>
<dbReference type="PRINTS" id="PR00320">
    <property type="entry name" value="GPROTEINBRPT"/>
</dbReference>
<evidence type="ECO:0000313" key="7">
    <source>
        <dbReference type="EMBL" id="VFJ91355.1"/>
    </source>
</evidence>
<evidence type="ECO:0000256" key="4">
    <source>
        <dbReference type="SAM" id="MobiDB-lite"/>
    </source>
</evidence>
<sequence>MGSRSFQEKVPKRELGNQRKRMTDPSSTYDVFLSHNVSDKPRVRRLAERLRDAGLSVWFDEWVIGPGDDIYLAIERGLEAARVQILCLSPAALGSDWVALERNTVLFRDPANKYRRFVPLLLADCRLPDTLRRYKYVDFRKESDAAFEELLVACSFVPETWKPARKIKDEEILNDLRRRVLTARSPGELSKILYELEEYLAKHPHSPEPRMLKDSIEEAMQREESRPSEIRYRRRASPMLAIHPSWVGAVSAVIIAVTAAISLIWGSFPEEPTLSPPSAVIQPTAKLIVHSNVSDAIVYINGKPVGTVGSMSREIVAGKYKIRVEKKGYKPHETEITLAPGENKSLPVTLEPTGGTITTPIDGAIFIPIHGGVEFEARGTITLQPNQTAWLAVRIGELYWPKASAIMSSGSWIRRVWEGGSEGRKSLVLLVVDEVTDKAINDWFESSREKGDWPGMPLGEMVTVVDEIGFTLGEFPARKLGTSEPVEPDYANWRILRKIKAHPGGEEGGICCGHGLEFAPDGRTILSGSGDKTLKLWDVASGQKIRTFRGHSSYISSLAFASDGSTILSGGGYGDNTIKLWDVNSGQEIRTFQGHSDWVNSVDFASDGRTVLSGSQDGTLRLWDVASGQTIRTLMGHTSGIYSVAFASDGRTALSGSSDKTIKLWDVVTGREIRTFRGHSHFVESVVFSPDGRTVLSGSYDKTLKLWDIASGREIHTFLGHSESVDSIAFAPDGRTVLSGSSDNTLKLWNVASGEKIRTLKGHSDDVRSVAFSPDGQRAASGDYAGDIILWGAE</sequence>
<feature type="transmembrane region" description="Helical" evidence="5">
    <location>
        <begin position="240"/>
        <end position="265"/>
    </location>
</feature>
<keyword evidence="1 3" id="KW-0853">WD repeat</keyword>